<dbReference type="InterPro" id="IPR032856">
    <property type="entry name" value="GDE_N_bis"/>
</dbReference>
<dbReference type="KEGG" id="serj:SGUI_1729"/>
<dbReference type="InterPro" id="IPR012341">
    <property type="entry name" value="6hp_glycosidase-like_sf"/>
</dbReference>
<reference evidence="3 4" key="1">
    <citation type="submission" date="2016-03" db="EMBL/GenBank/DDBJ databases">
        <title>Shallow-sea hydrothermal system.</title>
        <authorList>
            <person name="Tang K."/>
        </authorList>
    </citation>
    <scope>NUCLEOTIDE SEQUENCE [LARGE SCALE GENOMIC DNA]</scope>
    <source>
        <strain evidence="3 4">JLT9</strain>
    </source>
</reference>
<evidence type="ECO:0000259" key="1">
    <source>
        <dbReference type="Pfam" id="PF14742"/>
    </source>
</evidence>
<dbReference type="Pfam" id="PF14742">
    <property type="entry name" value="GDE_N_bis"/>
    <property type="match status" value="1"/>
</dbReference>
<sequence>MAQQPWLHELEIAVDGPSTLLSDRAGVVRAPGTGWFLDDQRVLSLLELRVAGEGPVPVAASSAGARTELLGVARALAGPTPDPLVQVHRRRLLRDAELVEEIEFVSRAEDELHLDVELDCGGDGAALARVKGGLADDDRLLVAEPDGPGASWADERHRTTLSAQPTPTAVEPVDGGGVRLRWGLSLPAQGRTTLRVLLAAERLARTTFDSRPGRCDLSAVRLDAGPRWELATGTNLADLRHLAQIDPEHPEDSFIAAGSPWYLTLFGRDAVWAARLLLPFAPDLALGTARTLARRQAVEHDASTGAEPGKILHEVRRESFQDHELDLPPVYFGSVDATALWVCLVHDLWRWGTPPEDLAPLVPHVRAALGWMQHAVAASPDGFLRYLDAAGTGLANQGWKDSGDSMRRADGSIAPAPIALLEAQGYAVEAARGAADLLEALDAGDGQPLRDWADALSGRVRERFWVGSGDEAYLAMALDRDGAPVDGVGSNMGHVLETGMLTPQEADRVVRRLLRPDLLTSFGIATLSSDNPAYNPLGYHTGSVWTHDTAIALRGLVATGHREAADQVVEGLLRLAEATGGRFPELLSGEAVGRAAAPYPAACRPQAWSAATAAAMMTAAVGLGVDGPASAPRLRTDPSPALPTGWALHGVVLAGERRTVTAPG</sequence>
<gene>
    <name evidence="3" type="ORF">SGUI_1729</name>
</gene>
<name>A0A1B1NCM8_9MICO</name>
<dbReference type="InterPro" id="IPR054491">
    <property type="entry name" value="MGH1-like_GH"/>
</dbReference>
<dbReference type="STRING" id="1758689.SGUI_1729"/>
<protein>
    <submittedName>
        <fullName evidence="3">Amylo-alpha-1,6-glucosidase</fullName>
    </submittedName>
</protein>
<dbReference type="Proteomes" id="UP000092482">
    <property type="component" value="Chromosome"/>
</dbReference>
<dbReference type="AlphaFoldDB" id="A0A1B1NCM8"/>
<feature type="domain" description="Putative glycogen debranching enzyme N-terminal" evidence="1">
    <location>
        <begin position="15"/>
        <end position="195"/>
    </location>
</feature>
<dbReference type="Pfam" id="PF22422">
    <property type="entry name" value="MGH1-like_GH"/>
    <property type="match status" value="1"/>
</dbReference>
<dbReference type="RefSeq" id="WP_066638910.1">
    <property type="nucleotide sequence ID" value="NZ_CP014989.1"/>
</dbReference>
<accession>A0A1B1NCM8</accession>
<dbReference type="GO" id="GO:0005975">
    <property type="term" value="P:carbohydrate metabolic process"/>
    <property type="evidence" value="ECO:0007669"/>
    <property type="project" value="InterPro"/>
</dbReference>
<evidence type="ECO:0000313" key="3">
    <source>
        <dbReference type="EMBL" id="ANS79125.1"/>
    </source>
</evidence>
<evidence type="ECO:0000313" key="4">
    <source>
        <dbReference type="Proteomes" id="UP000092482"/>
    </source>
</evidence>
<evidence type="ECO:0000259" key="2">
    <source>
        <dbReference type="Pfam" id="PF22422"/>
    </source>
</evidence>
<organism evidence="3 4">
    <name type="scientific">Serinicoccus hydrothermalis</name>
    <dbReference type="NCBI Taxonomy" id="1758689"/>
    <lineage>
        <taxon>Bacteria</taxon>
        <taxon>Bacillati</taxon>
        <taxon>Actinomycetota</taxon>
        <taxon>Actinomycetes</taxon>
        <taxon>Micrococcales</taxon>
        <taxon>Ornithinimicrobiaceae</taxon>
        <taxon>Serinicoccus</taxon>
    </lineage>
</organism>
<dbReference type="Gene3D" id="1.50.10.10">
    <property type="match status" value="1"/>
</dbReference>
<dbReference type="SUPFAM" id="SSF48208">
    <property type="entry name" value="Six-hairpin glycosidases"/>
    <property type="match status" value="1"/>
</dbReference>
<proteinExistence type="predicted"/>
<dbReference type="PATRIC" id="fig|1758689.4.peg.1792"/>
<dbReference type="InterPro" id="IPR008928">
    <property type="entry name" value="6-hairpin_glycosidase_sf"/>
</dbReference>
<keyword evidence="4" id="KW-1185">Reference proteome</keyword>
<dbReference type="EMBL" id="CP014989">
    <property type="protein sequence ID" value="ANS79125.1"/>
    <property type="molecule type" value="Genomic_DNA"/>
</dbReference>
<feature type="domain" description="Mannosylglycerate hydrolase MGH1-like glycoside hydrolase" evidence="2">
    <location>
        <begin position="424"/>
        <end position="579"/>
    </location>
</feature>